<accession>A0A2H0LZ91</accession>
<dbReference type="InterPro" id="IPR040198">
    <property type="entry name" value="Fido_containing"/>
</dbReference>
<dbReference type="PROSITE" id="PS51459">
    <property type="entry name" value="FIDO"/>
    <property type="match status" value="1"/>
</dbReference>
<dbReference type="InterPro" id="IPR036388">
    <property type="entry name" value="WH-like_DNA-bd_sf"/>
</dbReference>
<dbReference type="InterPro" id="IPR036597">
    <property type="entry name" value="Fido-like_dom_sf"/>
</dbReference>
<evidence type="ECO:0000256" key="3">
    <source>
        <dbReference type="PIRSR" id="PIRSR640198-3"/>
    </source>
</evidence>
<dbReference type="Gene3D" id="1.10.3290.10">
    <property type="entry name" value="Fido-like domain"/>
    <property type="match status" value="1"/>
</dbReference>
<feature type="binding site" evidence="2">
    <location>
        <begin position="200"/>
        <end position="207"/>
    </location>
    <ligand>
        <name>ATP</name>
        <dbReference type="ChEBI" id="CHEBI:30616"/>
    </ligand>
</feature>
<dbReference type="EMBL" id="PCWA01000021">
    <property type="protein sequence ID" value="PIQ89711.1"/>
    <property type="molecule type" value="Genomic_DNA"/>
</dbReference>
<name>A0A2H0LZ91_9BACT</name>
<evidence type="ECO:0000256" key="2">
    <source>
        <dbReference type="PIRSR" id="PIRSR640198-2"/>
    </source>
</evidence>
<dbReference type="PANTHER" id="PTHR13504:SF38">
    <property type="entry name" value="FIDO DOMAIN-CONTAINING PROTEIN"/>
    <property type="match status" value="1"/>
</dbReference>
<dbReference type="PANTHER" id="PTHR13504">
    <property type="entry name" value="FIDO DOMAIN-CONTAINING PROTEIN DDB_G0283145"/>
    <property type="match status" value="1"/>
</dbReference>
<sequence>MAFKPKYTISDKILNNLTAIAVAREVIEQAHLVPKWEAKLRRQALLRNTHSSTAIEGNKLTLEQVEALAEGKDVVATSKDKKEALNYLEALENIPSFTEKGKFKIADLLNIHRMITRDVMQNSTDSGVFRNRQVFIGKRVFDGTTFKEVVEYMPPKTEEVPQLVQEFIDWLNLDKTWGMNSVLLAGIVHYEIARIHPFIDGNGRTARLFAMVILYLSDFDHRRIFALDDYYDRDRQAYYAALKTAQITDGDITRWLEYFTNGILYSVTEAKDAVLKVGSKRKSGQAQIALTSKQMKIVEFINVNGKVTNRDLQSLFKISAQAVHKELVKLVELKVVKSIGEGRALRYVLL</sequence>
<feature type="domain" description="Fido" evidence="4">
    <location>
        <begin position="103"/>
        <end position="261"/>
    </location>
</feature>
<reference evidence="5 6" key="1">
    <citation type="submission" date="2017-09" db="EMBL/GenBank/DDBJ databases">
        <title>Depth-based differentiation of microbial function through sediment-hosted aquifers and enrichment of novel symbionts in the deep terrestrial subsurface.</title>
        <authorList>
            <person name="Probst A.J."/>
            <person name="Ladd B."/>
            <person name="Jarett J.K."/>
            <person name="Geller-Mcgrath D.E."/>
            <person name="Sieber C.M."/>
            <person name="Emerson J.B."/>
            <person name="Anantharaman K."/>
            <person name="Thomas B.C."/>
            <person name="Malmstrom R."/>
            <person name="Stieglmeier M."/>
            <person name="Klingl A."/>
            <person name="Woyke T."/>
            <person name="Ryan C.M."/>
            <person name="Banfield J.F."/>
        </authorList>
    </citation>
    <scope>NUCLEOTIDE SEQUENCE [LARGE SCALE GENOMIC DNA]</scope>
    <source>
        <strain evidence="5">CG11_big_fil_rev_8_21_14_0_20_42_13</strain>
    </source>
</reference>
<protein>
    <recommendedName>
        <fullName evidence="4">Fido domain-containing protein</fullName>
    </recommendedName>
</protein>
<proteinExistence type="predicted"/>
<dbReference type="SUPFAM" id="SSF46785">
    <property type="entry name" value="Winged helix' DNA-binding domain"/>
    <property type="match status" value="1"/>
</dbReference>
<gene>
    <name evidence="5" type="ORF">COV72_01645</name>
</gene>
<keyword evidence="2" id="KW-0547">Nucleotide-binding</keyword>
<evidence type="ECO:0000313" key="5">
    <source>
        <dbReference type="EMBL" id="PIQ89711.1"/>
    </source>
</evidence>
<dbReference type="Gene3D" id="1.10.10.10">
    <property type="entry name" value="Winged helix-like DNA-binding domain superfamily/Winged helix DNA-binding domain"/>
    <property type="match status" value="1"/>
</dbReference>
<dbReference type="InterPro" id="IPR003812">
    <property type="entry name" value="Fido"/>
</dbReference>
<dbReference type="Proteomes" id="UP000229641">
    <property type="component" value="Unassembled WGS sequence"/>
</dbReference>
<feature type="active site" evidence="1">
    <location>
        <position position="196"/>
    </location>
</feature>
<feature type="site" description="Important for autoinhibition of adenylyltransferase activity" evidence="3">
    <location>
        <position position="56"/>
    </location>
</feature>
<evidence type="ECO:0000256" key="1">
    <source>
        <dbReference type="PIRSR" id="PIRSR640198-1"/>
    </source>
</evidence>
<organism evidence="5 6">
    <name type="scientific">Candidatus Ghiorseimicrobium undicola</name>
    <dbReference type="NCBI Taxonomy" id="1974746"/>
    <lineage>
        <taxon>Bacteria</taxon>
        <taxon>Pseudomonadati</taxon>
        <taxon>Candidatus Omnitrophota</taxon>
        <taxon>Candidatus Ghiorseimicrobium</taxon>
    </lineage>
</organism>
<comment type="caution">
    <text evidence="5">The sequence shown here is derived from an EMBL/GenBank/DDBJ whole genome shotgun (WGS) entry which is preliminary data.</text>
</comment>
<dbReference type="AlphaFoldDB" id="A0A2H0LZ91"/>
<evidence type="ECO:0000259" key="4">
    <source>
        <dbReference type="PROSITE" id="PS51459"/>
    </source>
</evidence>
<dbReference type="SUPFAM" id="SSF140931">
    <property type="entry name" value="Fic-like"/>
    <property type="match status" value="1"/>
</dbReference>
<dbReference type="InterPro" id="IPR036390">
    <property type="entry name" value="WH_DNA-bd_sf"/>
</dbReference>
<dbReference type="GO" id="GO:0005524">
    <property type="term" value="F:ATP binding"/>
    <property type="evidence" value="ECO:0007669"/>
    <property type="project" value="UniProtKB-KW"/>
</dbReference>
<evidence type="ECO:0000313" key="6">
    <source>
        <dbReference type="Proteomes" id="UP000229641"/>
    </source>
</evidence>
<dbReference type="Pfam" id="PF02661">
    <property type="entry name" value="Fic"/>
    <property type="match status" value="1"/>
</dbReference>
<keyword evidence="2" id="KW-0067">ATP-binding</keyword>
<feature type="binding site" evidence="2">
    <location>
        <begin position="238"/>
        <end position="239"/>
    </location>
    <ligand>
        <name>ATP</name>
        <dbReference type="ChEBI" id="CHEBI:30616"/>
    </ligand>
</feature>